<organism evidence="1">
    <name type="scientific">Arundo donax</name>
    <name type="common">Giant reed</name>
    <name type="synonym">Donax arundinaceus</name>
    <dbReference type="NCBI Taxonomy" id="35708"/>
    <lineage>
        <taxon>Eukaryota</taxon>
        <taxon>Viridiplantae</taxon>
        <taxon>Streptophyta</taxon>
        <taxon>Embryophyta</taxon>
        <taxon>Tracheophyta</taxon>
        <taxon>Spermatophyta</taxon>
        <taxon>Magnoliopsida</taxon>
        <taxon>Liliopsida</taxon>
        <taxon>Poales</taxon>
        <taxon>Poaceae</taxon>
        <taxon>PACMAD clade</taxon>
        <taxon>Arundinoideae</taxon>
        <taxon>Arundineae</taxon>
        <taxon>Arundo</taxon>
    </lineage>
</organism>
<dbReference type="AlphaFoldDB" id="A0A0A9GX64"/>
<reference evidence="1" key="2">
    <citation type="journal article" date="2015" name="Data Brief">
        <title>Shoot transcriptome of the giant reed, Arundo donax.</title>
        <authorList>
            <person name="Barrero R.A."/>
            <person name="Guerrero F.D."/>
            <person name="Moolhuijzen P."/>
            <person name="Goolsby J.A."/>
            <person name="Tidwell J."/>
            <person name="Bellgard S.E."/>
            <person name="Bellgard M.I."/>
        </authorList>
    </citation>
    <scope>NUCLEOTIDE SEQUENCE</scope>
    <source>
        <tissue evidence="1">Shoot tissue taken approximately 20 cm above the soil surface</tissue>
    </source>
</reference>
<proteinExistence type="predicted"/>
<protein>
    <submittedName>
        <fullName evidence="1">Uncharacterized protein</fullName>
    </submittedName>
</protein>
<name>A0A0A9GX64_ARUDO</name>
<accession>A0A0A9GX64</accession>
<reference evidence="1" key="1">
    <citation type="submission" date="2014-09" db="EMBL/GenBank/DDBJ databases">
        <authorList>
            <person name="Magalhaes I.L.F."/>
            <person name="Oliveira U."/>
            <person name="Santos F.R."/>
            <person name="Vidigal T.H.D.A."/>
            <person name="Brescovit A.D."/>
            <person name="Santos A.J."/>
        </authorList>
    </citation>
    <scope>NUCLEOTIDE SEQUENCE</scope>
    <source>
        <tissue evidence="1">Shoot tissue taken approximately 20 cm above the soil surface</tissue>
    </source>
</reference>
<sequence>MLSCSSGYIMLASNLLNQLCSIFWRFMNGFSLVNLLNVYAEIS</sequence>
<dbReference type="EMBL" id="GBRH01169772">
    <property type="protein sequence ID" value="JAE28124.1"/>
    <property type="molecule type" value="Transcribed_RNA"/>
</dbReference>
<evidence type="ECO:0000313" key="1">
    <source>
        <dbReference type="EMBL" id="JAE28124.1"/>
    </source>
</evidence>